<evidence type="ECO:0000256" key="1">
    <source>
        <dbReference type="SAM" id="SignalP"/>
    </source>
</evidence>
<keyword evidence="3" id="KW-1185">Reference proteome</keyword>
<dbReference type="Proteomes" id="UP000749559">
    <property type="component" value="Unassembled WGS sequence"/>
</dbReference>
<dbReference type="AlphaFoldDB" id="A0A8S4PSJ5"/>
<dbReference type="SUPFAM" id="SSF50923">
    <property type="entry name" value="Hemopexin-like domain"/>
    <property type="match status" value="1"/>
</dbReference>
<dbReference type="InterPro" id="IPR036375">
    <property type="entry name" value="Hemopexin-like_dom_sf"/>
</dbReference>
<feature type="signal peptide" evidence="1">
    <location>
        <begin position="1"/>
        <end position="17"/>
    </location>
</feature>
<proteinExistence type="predicted"/>
<evidence type="ECO:0000313" key="2">
    <source>
        <dbReference type="EMBL" id="CAH1795596.1"/>
    </source>
</evidence>
<feature type="chain" id="PRO_5035834130" evidence="1">
    <location>
        <begin position="18"/>
        <end position="295"/>
    </location>
</feature>
<organism evidence="2 3">
    <name type="scientific">Owenia fusiformis</name>
    <name type="common">Polychaete worm</name>
    <dbReference type="NCBI Taxonomy" id="6347"/>
    <lineage>
        <taxon>Eukaryota</taxon>
        <taxon>Metazoa</taxon>
        <taxon>Spiralia</taxon>
        <taxon>Lophotrochozoa</taxon>
        <taxon>Annelida</taxon>
        <taxon>Polychaeta</taxon>
        <taxon>Sedentaria</taxon>
        <taxon>Canalipalpata</taxon>
        <taxon>Sabellida</taxon>
        <taxon>Oweniida</taxon>
        <taxon>Oweniidae</taxon>
        <taxon>Owenia</taxon>
    </lineage>
</organism>
<dbReference type="EMBL" id="CAIIXF020000009">
    <property type="protein sequence ID" value="CAH1795596.1"/>
    <property type="molecule type" value="Genomic_DNA"/>
</dbReference>
<sequence>MIIRVLFLLINIQFIYSVQQSGFFELVGYDKKLPGYVIEQEIVESKAECGQLCLMRNCYSYNIDNENVEKKLCEVNSESLQLQGTSLTGQTGTNYHQLVPNLFNVHASWYHGNTGNIYVLTDNRMVYIYVDENSLHKPPMQVTNLDSMLPSMPTGEIDDIQFYYSPTTNYTRVFEGGNLWLYEDDIPHGTHFPSAASLTYGTGTPEDPDAVFMTDDAYFLKNNNVYISNSVVYDSYDIMAANPTKDFQNVPVTHGITAATETVQQGVFLFFENSAFVRYDNATKLYTNGMLHAPK</sequence>
<keyword evidence="1" id="KW-0732">Signal</keyword>
<evidence type="ECO:0000313" key="3">
    <source>
        <dbReference type="Proteomes" id="UP000749559"/>
    </source>
</evidence>
<protein>
    <submittedName>
        <fullName evidence="2">Uncharacterized protein</fullName>
    </submittedName>
</protein>
<reference evidence="2" key="1">
    <citation type="submission" date="2022-03" db="EMBL/GenBank/DDBJ databases">
        <authorList>
            <person name="Martin C."/>
        </authorList>
    </citation>
    <scope>NUCLEOTIDE SEQUENCE</scope>
</reference>
<accession>A0A8S4PSJ5</accession>
<name>A0A8S4PSJ5_OWEFU</name>
<dbReference type="Gene3D" id="2.110.10.10">
    <property type="entry name" value="Hemopexin-like domain"/>
    <property type="match status" value="1"/>
</dbReference>
<comment type="caution">
    <text evidence="2">The sequence shown here is derived from an EMBL/GenBank/DDBJ whole genome shotgun (WGS) entry which is preliminary data.</text>
</comment>
<gene>
    <name evidence="2" type="ORF">OFUS_LOCUS20115</name>
</gene>